<dbReference type="AlphaFoldDB" id="A0A494Z6E2"/>
<comment type="catalytic activity">
    <reaction evidence="6">
        <text>P(1),P(4)-bis(5'-adenosyl) tetraphosphate + H2O = 2 ADP + 2 H(+)</text>
        <dbReference type="Rhea" id="RHEA:24252"/>
        <dbReference type="ChEBI" id="CHEBI:15377"/>
        <dbReference type="ChEBI" id="CHEBI:15378"/>
        <dbReference type="ChEBI" id="CHEBI:58141"/>
        <dbReference type="ChEBI" id="CHEBI:456216"/>
        <dbReference type="EC" id="3.6.1.41"/>
    </reaction>
</comment>
<protein>
    <recommendedName>
        <fullName evidence="1">bis(5'-nucleosyl)-tetraphosphatase (symmetrical)</fullName>
        <ecNumber evidence="1">3.6.1.41</ecNumber>
    </recommendedName>
</protein>
<dbReference type="Pfam" id="PF01966">
    <property type="entry name" value="HD"/>
    <property type="match status" value="1"/>
</dbReference>
<dbReference type="GO" id="GO:0008803">
    <property type="term" value="F:bis(5'-nucleosyl)-tetraphosphatase (symmetrical) activity"/>
    <property type="evidence" value="ECO:0007669"/>
    <property type="project" value="UniProtKB-EC"/>
</dbReference>
<dbReference type="PANTHER" id="PTHR35795">
    <property type="entry name" value="SLR1885 PROTEIN"/>
    <property type="match status" value="1"/>
</dbReference>
<keyword evidence="9" id="KW-1185">Reference proteome</keyword>
<evidence type="ECO:0000256" key="2">
    <source>
        <dbReference type="ARBA" id="ARBA00022723"/>
    </source>
</evidence>
<dbReference type="Proteomes" id="UP000281813">
    <property type="component" value="Unassembled WGS sequence"/>
</dbReference>
<proteinExistence type="predicted"/>
<keyword evidence="4" id="KW-0378">Hydrolase</keyword>
<evidence type="ECO:0000256" key="3">
    <source>
        <dbReference type="ARBA" id="ARBA00022741"/>
    </source>
</evidence>
<gene>
    <name evidence="8" type="ORF">D8M05_03035</name>
</gene>
<dbReference type="NCBIfam" id="TIGR00488">
    <property type="entry name" value="bis(5'-nucleosyl)-tetraphosphatase (symmetrical) YqeK"/>
    <property type="match status" value="1"/>
</dbReference>
<dbReference type="PANTHER" id="PTHR35795:SF1">
    <property type="entry name" value="BIS(5'-NUCLEOSYL)-TETRAPHOSPHATASE, SYMMETRICAL"/>
    <property type="match status" value="1"/>
</dbReference>
<evidence type="ECO:0000256" key="5">
    <source>
        <dbReference type="ARBA" id="ARBA00023004"/>
    </source>
</evidence>
<dbReference type="InterPro" id="IPR005249">
    <property type="entry name" value="YqeK"/>
</dbReference>
<dbReference type="InterPro" id="IPR051094">
    <property type="entry name" value="Diverse_Catalytic_Enzymes"/>
</dbReference>
<evidence type="ECO:0000313" key="8">
    <source>
        <dbReference type="EMBL" id="RKQ17875.1"/>
    </source>
</evidence>
<feature type="domain" description="HD" evidence="7">
    <location>
        <begin position="18"/>
        <end position="133"/>
    </location>
</feature>
<dbReference type="RefSeq" id="WP_121128513.1">
    <property type="nucleotide sequence ID" value="NZ_JBHUFK010000023.1"/>
</dbReference>
<dbReference type="OrthoDB" id="9782134at2"/>
<keyword evidence="5" id="KW-0408">Iron</keyword>
<organism evidence="8 9">
    <name type="scientific">Oceanobacillus bengalensis</name>
    <dbReference type="NCBI Taxonomy" id="1435466"/>
    <lineage>
        <taxon>Bacteria</taxon>
        <taxon>Bacillati</taxon>
        <taxon>Bacillota</taxon>
        <taxon>Bacilli</taxon>
        <taxon>Bacillales</taxon>
        <taxon>Bacillaceae</taxon>
        <taxon>Oceanobacillus</taxon>
    </lineage>
</organism>
<sequence length="191" mass="21808">MKKENAIEIVKPHLKKKRFEHTLRVADTAEQLAGIYNESKEKATLAAIFHDYCKYRPLEEMKRCIVSTRTLPKDLLDFHHELWHGPVGSVLVEKEYGIVDRDIRSAIYYHTTGRANMSKLEMIIFLADYIEPGRDFPGVHAVRELAREDLLGACLLASKNTINHLLSKGASIYPDTFHAYNDLTKRVNGGN</sequence>
<comment type="caution">
    <text evidence="8">The sequence shown here is derived from an EMBL/GenBank/DDBJ whole genome shotgun (WGS) entry which is preliminary data.</text>
</comment>
<keyword evidence="2" id="KW-0479">Metal-binding</keyword>
<dbReference type="PROSITE" id="PS51831">
    <property type="entry name" value="HD"/>
    <property type="match status" value="1"/>
</dbReference>
<reference evidence="8 9" key="1">
    <citation type="journal article" date="2015" name="Antonie Van Leeuwenhoek">
        <title>Oceanobacillus bengalensis sp. nov., a bacterium isolated from seawater of the Bay of Bengal.</title>
        <authorList>
            <person name="Yongchang O."/>
            <person name="Xiang W."/>
            <person name="Wang G."/>
        </authorList>
    </citation>
    <scope>NUCLEOTIDE SEQUENCE [LARGE SCALE GENOMIC DNA]</scope>
    <source>
        <strain evidence="8 9">MCCC 1K00260</strain>
    </source>
</reference>
<dbReference type="CDD" id="cd00077">
    <property type="entry name" value="HDc"/>
    <property type="match status" value="1"/>
</dbReference>
<name>A0A494Z6E2_9BACI</name>
<evidence type="ECO:0000256" key="1">
    <source>
        <dbReference type="ARBA" id="ARBA00012506"/>
    </source>
</evidence>
<dbReference type="Gene3D" id="1.10.3210.10">
    <property type="entry name" value="Hypothetical protein af1432"/>
    <property type="match status" value="1"/>
</dbReference>
<evidence type="ECO:0000256" key="4">
    <source>
        <dbReference type="ARBA" id="ARBA00022801"/>
    </source>
</evidence>
<evidence type="ECO:0000259" key="7">
    <source>
        <dbReference type="PROSITE" id="PS51831"/>
    </source>
</evidence>
<evidence type="ECO:0000256" key="6">
    <source>
        <dbReference type="ARBA" id="ARBA00049417"/>
    </source>
</evidence>
<evidence type="ECO:0000313" key="9">
    <source>
        <dbReference type="Proteomes" id="UP000281813"/>
    </source>
</evidence>
<accession>A0A494Z6E2</accession>
<dbReference type="SMART" id="SM00471">
    <property type="entry name" value="HDc"/>
    <property type="match status" value="1"/>
</dbReference>
<dbReference type="InterPro" id="IPR006674">
    <property type="entry name" value="HD_domain"/>
</dbReference>
<keyword evidence="3" id="KW-0547">Nucleotide-binding</keyword>
<dbReference type="EC" id="3.6.1.41" evidence="1"/>
<dbReference type="InterPro" id="IPR003607">
    <property type="entry name" value="HD/PDEase_dom"/>
</dbReference>
<dbReference type="EMBL" id="RBZO01000003">
    <property type="protein sequence ID" value="RKQ17875.1"/>
    <property type="molecule type" value="Genomic_DNA"/>
</dbReference>
<dbReference type="GO" id="GO:0046872">
    <property type="term" value="F:metal ion binding"/>
    <property type="evidence" value="ECO:0007669"/>
    <property type="project" value="UniProtKB-KW"/>
</dbReference>
<dbReference type="SUPFAM" id="SSF109604">
    <property type="entry name" value="HD-domain/PDEase-like"/>
    <property type="match status" value="1"/>
</dbReference>
<dbReference type="GO" id="GO:0000166">
    <property type="term" value="F:nucleotide binding"/>
    <property type="evidence" value="ECO:0007669"/>
    <property type="project" value="UniProtKB-KW"/>
</dbReference>